<proteinExistence type="evidence at transcript level"/>
<dbReference type="EMBL" id="GALA01001271">
    <property type="protein sequence ID" value="JAA93581.1"/>
    <property type="molecule type" value="mRNA"/>
</dbReference>
<evidence type="ECO:0000256" key="1">
    <source>
        <dbReference type="SAM" id="MobiDB-lite"/>
    </source>
</evidence>
<name>T1DHX8_9DIPT</name>
<sequence length="73" mass="8532">GKNSEKAHKHYKHTHKQSFTRTQAYKRHSQTHAYTEGNRKSRFSCDGRNGTEREKKGETTACRERDPDRTEPG</sequence>
<protein>
    <submittedName>
        <fullName evidence="2">Uncharacterized protein</fullName>
    </submittedName>
</protein>
<accession>T1DHX8</accession>
<organism evidence="2">
    <name type="scientific">Psorophora albipes</name>
    <dbReference type="NCBI Taxonomy" id="869069"/>
    <lineage>
        <taxon>Eukaryota</taxon>
        <taxon>Metazoa</taxon>
        <taxon>Ecdysozoa</taxon>
        <taxon>Arthropoda</taxon>
        <taxon>Hexapoda</taxon>
        <taxon>Insecta</taxon>
        <taxon>Pterygota</taxon>
        <taxon>Neoptera</taxon>
        <taxon>Endopterygota</taxon>
        <taxon>Diptera</taxon>
        <taxon>Nematocera</taxon>
        <taxon>Culicoidea</taxon>
        <taxon>Culicidae</taxon>
        <taxon>Culicinae</taxon>
        <taxon>Aedini</taxon>
        <taxon>Psorophora</taxon>
    </lineage>
</organism>
<feature type="non-terminal residue" evidence="2">
    <location>
        <position position="1"/>
    </location>
</feature>
<reference evidence="2" key="1">
    <citation type="journal article" date="2013" name="BMC Genomics">
        <title>A deep insight into the sialotranscriptome of the mosquito, Psorophora albipes.</title>
        <authorList>
            <person name="Chagas A.C."/>
            <person name="Calvo E."/>
            <person name="Rios-Velasquez C.M."/>
            <person name="Pessoa F.A."/>
            <person name="Medeiros J.F."/>
            <person name="Ribeiro J.M."/>
        </authorList>
    </citation>
    <scope>NUCLEOTIDE SEQUENCE</scope>
</reference>
<dbReference type="AlphaFoldDB" id="T1DHX8"/>
<feature type="compositionally biased region" description="Basic and acidic residues" evidence="1">
    <location>
        <begin position="37"/>
        <end position="73"/>
    </location>
</feature>
<feature type="region of interest" description="Disordered" evidence="1">
    <location>
        <begin position="1"/>
        <end position="73"/>
    </location>
</feature>
<feature type="compositionally biased region" description="Basic residues" evidence="1">
    <location>
        <begin position="7"/>
        <end position="30"/>
    </location>
</feature>
<evidence type="ECO:0000313" key="2">
    <source>
        <dbReference type="EMBL" id="JAA93581.1"/>
    </source>
</evidence>